<sequence length="70" mass="8016">MQGCHASDNPFSSSLGHHSCRKQIIRCSGEKSNYRPRCGSLKVTKKGGDRKKYLPRERLLNNFKPIQLEQ</sequence>
<name>A0A0A2LEX7_PENIT</name>
<organism evidence="1 2">
    <name type="scientific">Penicillium italicum</name>
    <name type="common">Blue mold</name>
    <dbReference type="NCBI Taxonomy" id="40296"/>
    <lineage>
        <taxon>Eukaryota</taxon>
        <taxon>Fungi</taxon>
        <taxon>Dikarya</taxon>
        <taxon>Ascomycota</taxon>
        <taxon>Pezizomycotina</taxon>
        <taxon>Eurotiomycetes</taxon>
        <taxon>Eurotiomycetidae</taxon>
        <taxon>Eurotiales</taxon>
        <taxon>Aspergillaceae</taxon>
        <taxon>Penicillium</taxon>
    </lineage>
</organism>
<evidence type="ECO:0000313" key="1">
    <source>
        <dbReference type="EMBL" id="KGO78479.1"/>
    </source>
</evidence>
<dbReference type="EMBL" id="JQGA01000006">
    <property type="protein sequence ID" value="KGO78479.1"/>
    <property type="molecule type" value="Genomic_DNA"/>
</dbReference>
<reference evidence="1 2" key="1">
    <citation type="journal article" date="2015" name="Mol. Plant Microbe Interact.">
        <title>Genome, transcriptome, and functional analyses of Penicillium expansum provide new insights into secondary metabolism and pathogenicity.</title>
        <authorList>
            <person name="Ballester A.R."/>
            <person name="Marcet-Houben M."/>
            <person name="Levin E."/>
            <person name="Sela N."/>
            <person name="Selma-Lazaro C."/>
            <person name="Carmona L."/>
            <person name="Wisniewski M."/>
            <person name="Droby S."/>
            <person name="Gonzalez-Candelas L."/>
            <person name="Gabaldon T."/>
        </authorList>
    </citation>
    <scope>NUCLEOTIDE SEQUENCE [LARGE SCALE GENOMIC DNA]</scope>
    <source>
        <strain evidence="1 2">PHI-1</strain>
    </source>
</reference>
<dbReference type="AlphaFoldDB" id="A0A0A2LEX7"/>
<evidence type="ECO:0000313" key="2">
    <source>
        <dbReference type="Proteomes" id="UP000030104"/>
    </source>
</evidence>
<comment type="caution">
    <text evidence="1">The sequence shown here is derived from an EMBL/GenBank/DDBJ whole genome shotgun (WGS) entry which is preliminary data.</text>
</comment>
<protein>
    <submittedName>
        <fullName evidence="1">Uncharacterized protein</fullName>
    </submittedName>
</protein>
<keyword evidence="2" id="KW-1185">Reference proteome</keyword>
<dbReference type="Proteomes" id="UP000030104">
    <property type="component" value="Unassembled WGS sequence"/>
</dbReference>
<dbReference type="HOGENOM" id="CLU_2758589_0_0_1"/>
<proteinExistence type="predicted"/>
<gene>
    <name evidence="1" type="ORF">PITC_068080</name>
</gene>
<accession>A0A0A2LEX7</accession>